<dbReference type="InterPro" id="IPR013833">
    <property type="entry name" value="Cyt_c_oxidase_su3_a-hlx"/>
</dbReference>
<sequence length="209" mass="22477">MATSNPTGAALALWNPGADEHDPISARTYGFWLYLIGDALLFCSLFASYAVLDNPVNAAGGPLTAQVINTPHGLWQTFIILASVLAYSLGTVSLKNGNAAGVQLGILAALLLGGAFLYISGTDLWALAAQGNGPTRSAFLSVFFTLLLTHGLHMLFGILWMLVMLVQVGVLGFTKDVVGRLLNLRLFWQFQATMWVCVYFYVYLLGGAR</sequence>
<dbReference type="InterPro" id="IPR000298">
    <property type="entry name" value="Cyt_c_oxidase-like_su3"/>
</dbReference>
<dbReference type="InterPro" id="IPR035973">
    <property type="entry name" value="Cyt_c_oxidase_su3-like_sf"/>
</dbReference>
<comment type="subcellular location">
    <subcellularLocation>
        <location evidence="1 7">Cell membrane</location>
        <topology evidence="1 7">Multi-pass membrane protein</topology>
    </subcellularLocation>
</comment>
<dbReference type="SUPFAM" id="SSF81452">
    <property type="entry name" value="Cytochrome c oxidase subunit III-like"/>
    <property type="match status" value="1"/>
</dbReference>
<dbReference type="EMBL" id="BSOS01000094">
    <property type="protein sequence ID" value="GLR68734.1"/>
    <property type="molecule type" value="Genomic_DNA"/>
</dbReference>
<organism evidence="10 11">
    <name type="scientific">Acidocella aquatica</name>
    <dbReference type="NCBI Taxonomy" id="1922313"/>
    <lineage>
        <taxon>Bacteria</taxon>
        <taxon>Pseudomonadati</taxon>
        <taxon>Pseudomonadota</taxon>
        <taxon>Alphaproteobacteria</taxon>
        <taxon>Acetobacterales</taxon>
        <taxon>Acidocellaceae</taxon>
        <taxon>Acidocella</taxon>
    </lineage>
</organism>
<proteinExistence type="inferred from homology"/>
<feature type="transmembrane region" description="Helical" evidence="8">
    <location>
        <begin position="100"/>
        <end position="119"/>
    </location>
</feature>
<feature type="domain" description="Heme-copper oxidase subunit III family profile" evidence="9">
    <location>
        <begin position="1"/>
        <end position="207"/>
    </location>
</feature>
<dbReference type="Proteomes" id="UP001156641">
    <property type="component" value="Unassembled WGS sequence"/>
</dbReference>
<evidence type="ECO:0000256" key="7">
    <source>
        <dbReference type="RuleBase" id="RU003376"/>
    </source>
</evidence>
<dbReference type="PANTHER" id="PTHR11403">
    <property type="entry name" value="CYTOCHROME C OXIDASE SUBUNIT III"/>
    <property type="match status" value="1"/>
</dbReference>
<keyword evidence="3" id="KW-1003">Cell membrane</keyword>
<evidence type="ECO:0000256" key="1">
    <source>
        <dbReference type="ARBA" id="ARBA00004651"/>
    </source>
</evidence>
<keyword evidence="4 7" id="KW-0812">Transmembrane</keyword>
<evidence type="ECO:0000259" key="9">
    <source>
        <dbReference type="PROSITE" id="PS50253"/>
    </source>
</evidence>
<comment type="similarity">
    <text evidence="2 7">Belongs to the cytochrome c oxidase subunit 3 family.</text>
</comment>
<evidence type="ECO:0000256" key="3">
    <source>
        <dbReference type="ARBA" id="ARBA00022475"/>
    </source>
</evidence>
<dbReference type="Gene3D" id="1.20.120.80">
    <property type="entry name" value="Cytochrome c oxidase, subunit III, four-helix bundle"/>
    <property type="match status" value="1"/>
</dbReference>
<dbReference type="Pfam" id="PF00510">
    <property type="entry name" value="COX3"/>
    <property type="match status" value="1"/>
</dbReference>
<evidence type="ECO:0000313" key="11">
    <source>
        <dbReference type="Proteomes" id="UP001156641"/>
    </source>
</evidence>
<name>A0ABQ6A939_9PROT</name>
<comment type="caution">
    <text evidence="10">The sequence shown here is derived from an EMBL/GenBank/DDBJ whole genome shotgun (WGS) entry which is preliminary data.</text>
</comment>
<gene>
    <name evidence="10" type="ORF">GCM10010909_34160</name>
</gene>
<evidence type="ECO:0000256" key="6">
    <source>
        <dbReference type="ARBA" id="ARBA00023136"/>
    </source>
</evidence>
<keyword evidence="5 8" id="KW-1133">Transmembrane helix</keyword>
<dbReference type="RefSeq" id="WP_284259590.1">
    <property type="nucleotide sequence ID" value="NZ_BSOS01000094.1"/>
</dbReference>
<evidence type="ECO:0000256" key="4">
    <source>
        <dbReference type="ARBA" id="ARBA00022692"/>
    </source>
</evidence>
<dbReference type="InterPro" id="IPR024791">
    <property type="entry name" value="Cyt_c/ubiquinol_Oxase_su3"/>
</dbReference>
<protein>
    <submittedName>
        <fullName evidence="10">Cytochrome o ubiquinol oxidase subunit III</fullName>
    </submittedName>
</protein>
<feature type="transmembrane region" description="Helical" evidence="8">
    <location>
        <begin position="73"/>
        <end position="94"/>
    </location>
</feature>
<reference evidence="11" key="1">
    <citation type="journal article" date="2019" name="Int. J. Syst. Evol. Microbiol.">
        <title>The Global Catalogue of Microorganisms (GCM) 10K type strain sequencing project: providing services to taxonomists for standard genome sequencing and annotation.</title>
        <authorList>
            <consortium name="The Broad Institute Genomics Platform"/>
            <consortium name="The Broad Institute Genome Sequencing Center for Infectious Disease"/>
            <person name="Wu L."/>
            <person name="Ma J."/>
        </authorList>
    </citation>
    <scope>NUCLEOTIDE SEQUENCE [LARGE SCALE GENOMIC DNA]</scope>
    <source>
        <strain evidence="11">NBRC 112502</strain>
    </source>
</reference>
<evidence type="ECO:0000256" key="5">
    <source>
        <dbReference type="ARBA" id="ARBA00022989"/>
    </source>
</evidence>
<feature type="transmembrane region" description="Helical" evidence="8">
    <location>
        <begin position="31"/>
        <end position="52"/>
    </location>
</feature>
<feature type="transmembrane region" description="Helical" evidence="8">
    <location>
        <begin position="186"/>
        <end position="206"/>
    </location>
</feature>
<keyword evidence="11" id="KW-1185">Reference proteome</keyword>
<evidence type="ECO:0000256" key="2">
    <source>
        <dbReference type="ARBA" id="ARBA00010581"/>
    </source>
</evidence>
<accession>A0ABQ6A939</accession>
<dbReference type="PANTHER" id="PTHR11403:SF2">
    <property type="entry name" value="CYTOCHROME BO(3) UBIQUINOL OXIDASE SUBUNIT 3"/>
    <property type="match status" value="1"/>
</dbReference>
<dbReference type="PROSITE" id="PS50253">
    <property type="entry name" value="COX3"/>
    <property type="match status" value="1"/>
</dbReference>
<keyword evidence="6 8" id="KW-0472">Membrane</keyword>
<evidence type="ECO:0000313" key="10">
    <source>
        <dbReference type="EMBL" id="GLR68734.1"/>
    </source>
</evidence>
<feature type="transmembrane region" description="Helical" evidence="8">
    <location>
        <begin position="139"/>
        <end position="166"/>
    </location>
</feature>
<evidence type="ECO:0000256" key="8">
    <source>
        <dbReference type="SAM" id="Phobius"/>
    </source>
</evidence>